<sequence length="144" mass="15003">MKGLQNGIPIAVLAAMASAQGIGGSHGVDIGNDAALGFSNDVYSEVNAFSKDDHSTDIDTNTNIVTTPPPPHVRPRVPAHDGPHGHKGVQHERRGKPASLVAGPGGADVGNAATFDYVTKAGTRVNSEKVDDHHIDINEEEDLT</sequence>
<feature type="non-terminal residue" evidence="2">
    <location>
        <position position="144"/>
    </location>
</feature>
<dbReference type="AlphaFoldDB" id="A0A8H6A1P2"/>
<evidence type="ECO:0000313" key="3">
    <source>
        <dbReference type="Proteomes" id="UP000541154"/>
    </source>
</evidence>
<evidence type="ECO:0000256" key="1">
    <source>
        <dbReference type="SAM" id="MobiDB-lite"/>
    </source>
</evidence>
<accession>A0A8H6A1P2</accession>
<proteinExistence type="predicted"/>
<dbReference type="Proteomes" id="UP000541154">
    <property type="component" value="Unassembled WGS sequence"/>
</dbReference>
<reference evidence="2 3" key="1">
    <citation type="submission" date="2019-04" db="EMBL/GenBank/DDBJ databases">
        <title>Aspergillus burnettii sp. nov., novel species from soil in southeast Queensland.</title>
        <authorList>
            <person name="Gilchrist C.L.M."/>
            <person name="Pitt J.I."/>
            <person name="Lange L."/>
            <person name="Lacey H.J."/>
            <person name="Vuong D."/>
            <person name="Midgley D.J."/>
            <person name="Greenfield P."/>
            <person name="Bradbury M."/>
            <person name="Lacey E."/>
            <person name="Busk P.K."/>
            <person name="Pilgaard B."/>
            <person name="Chooi Y.H."/>
            <person name="Piggott A.M."/>
        </authorList>
    </citation>
    <scope>NUCLEOTIDE SEQUENCE [LARGE SCALE GENOMIC DNA]</scope>
    <source>
        <strain evidence="2 3">FRR 5400</strain>
    </source>
</reference>
<dbReference type="EMBL" id="SPNV01000110">
    <property type="protein sequence ID" value="KAF5861053.1"/>
    <property type="molecule type" value="Genomic_DNA"/>
</dbReference>
<keyword evidence="3" id="KW-1185">Reference proteome</keyword>
<comment type="caution">
    <text evidence="2">The sequence shown here is derived from an EMBL/GenBank/DDBJ whole genome shotgun (WGS) entry which is preliminary data.</text>
</comment>
<evidence type="ECO:0000313" key="2">
    <source>
        <dbReference type="EMBL" id="KAF5861053.1"/>
    </source>
</evidence>
<feature type="region of interest" description="Disordered" evidence="1">
    <location>
        <begin position="52"/>
        <end position="107"/>
    </location>
</feature>
<protein>
    <submittedName>
        <fullName evidence="2">Uncharacterized protein</fullName>
    </submittedName>
</protein>
<feature type="compositionally biased region" description="Basic and acidic residues" evidence="1">
    <location>
        <begin position="78"/>
        <end position="92"/>
    </location>
</feature>
<organism evidence="2 3">
    <name type="scientific">Petromyces alliaceus</name>
    <name type="common">Aspergillus alliaceus</name>
    <dbReference type="NCBI Taxonomy" id="209559"/>
    <lineage>
        <taxon>Eukaryota</taxon>
        <taxon>Fungi</taxon>
        <taxon>Dikarya</taxon>
        <taxon>Ascomycota</taxon>
        <taxon>Pezizomycotina</taxon>
        <taxon>Eurotiomycetes</taxon>
        <taxon>Eurotiomycetidae</taxon>
        <taxon>Eurotiales</taxon>
        <taxon>Aspergillaceae</taxon>
        <taxon>Aspergillus</taxon>
        <taxon>Aspergillus subgen. Circumdati</taxon>
    </lineage>
</organism>
<name>A0A8H6A1P2_PETAA</name>
<gene>
    <name evidence="2" type="ORF">ETB97_000742</name>
</gene>